<feature type="transmembrane region" description="Helical" evidence="8">
    <location>
        <begin position="533"/>
        <end position="553"/>
    </location>
</feature>
<name>A0AAW0NQF2_9GOBI</name>
<dbReference type="InterPro" id="IPR007110">
    <property type="entry name" value="Ig-like_dom"/>
</dbReference>
<dbReference type="InterPro" id="IPR003598">
    <property type="entry name" value="Ig_sub2"/>
</dbReference>
<protein>
    <recommendedName>
        <fullName evidence="10">Ig-like domain-containing protein</fullName>
    </recommendedName>
</protein>
<evidence type="ECO:0000256" key="6">
    <source>
        <dbReference type="ARBA" id="ARBA00023157"/>
    </source>
</evidence>
<dbReference type="AlphaFoldDB" id="A0AAW0NQF2"/>
<evidence type="ECO:0000256" key="9">
    <source>
        <dbReference type="SAM" id="SignalP"/>
    </source>
</evidence>
<dbReference type="GO" id="GO:0005886">
    <property type="term" value="C:plasma membrane"/>
    <property type="evidence" value="ECO:0007669"/>
    <property type="project" value="UniProtKB-SubCell"/>
</dbReference>
<organism evidence="11 12">
    <name type="scientific">Mugilogobius chulae</name>
    <name type="common">yellowstripe goby</name>
    <dbReference type="NCBI Taxonomy" id="88201"/>
    <lineage>
        <taxon>Eukaryota</taxon>
        <taxon>Metazoa</taxon>
        <taxon>Chordata</taxon>
        <taxon>Craniata</taxon>
        <taxon>Vertebrata</taxon>
        <taxon>Euteleostomi</taxon>
        <taxon>Actinopterygii</taxon>
        <taxon>Neopterygii</taxon>
        <taxon>Teleostei</taxon>
        <taxon>Neoteleostei</taxon>
        <taxon>Acanthomorphata</taxon>
        <taxon>Gobiaria</taxon>
        <taxon>Gobiiformes</taxon>
        <taxon>Gobioidei</taxon>
        <taxon>Gobiidae</taxon>
        <taxon>Gobionellinae</taxon>
        <taxon>Mugilogobius</taxon>
    </lineage>
</organism>
<feature type="domain" description="Ig-like" evidence="10">
    <location>
        <begin position="974"/>
        <end position="1068"/>
    </location>
</feature>
<keyword evidence="2" id="KW-1003">Cell membrane</keyword>
<dbReference type="InterPro" id="IPR013783">
    <property type="entry name" value="Ig-like_fold"/>
</dbReference>
<evidence type="ECO:0000256" key="1">
    <source>
        <dbReference type="ARBA" id="ARBA00004236"/>
    </source>
</evidence>
<keyword evidence="7" id="KW-0325">Glycoprotein</keyword>
<dbReference type="Pfam" id="PF07679">
    <property type="entry name" value="I-set"/>
    <property type="match status" value="1"/>
</dbReference>
<evidence type="ECO:0000259" key="10">
    <source>
        <dbReference type="PROSITE" id="PS50835"/>
    </source>
</evidence>
<keyword evidence="4" id="KW-0391">Immunity</keyword>
<dbReference type="CDD" id="cd00099">
    <property type="entry name" value="IgV"/>
    <property type="match status" value="5"/>
</dbReference>
<evidence type="ECO:0000256" key="7">
    <source>
        <dbReference type="ARBA" id="ARBA00023180"/>
    </source>
</evidence>
<dbReference type="PROSITE" id="PS50835">
    <property type="entry name" value="IG_LIKE"/>
    <property type="match status" value="7"/>
</dbReference>
<feature type="domain" description="Ig-like" evidence="10">
    <location>
        <begin position="780"/>
        <end position="883"/>
    </location>
</feature>
<feature type="domain" description="Ig-like" evidence="10">
    <location>
        <begin position="129"/>
        <end position="230"/>
    </location>
</feature>
<comment type="subcellular location">
    <subcellularLocation>
        <location evidence="1">Cell membrane</location>
    </subcellularLocation>
</comment>
<feature type="chain" id="PRO_5043508482" description="Ig-like domain-containing protein" evidence="9">
    <location>
        <begin position="20"/>
        <end position="1206"/>
    </location>
</feature>
<dbReference type="EMBL" id="JBBPFD010000012">
    <property type="protein sequence ID" value="KAK7904653.1"/>
    <property type="molecule type" value="Genomic_DNA"/>
</dbReference>
<dbReference type="PANTHER" id="PTHR19433">
    <property type="entry name" value="T-CELL RECEPTOR ALPHA CHAIN V REGION-RELATED"/>
    <property type="match status" value="1"/>
</dbReference>
<keyword evidence="8" id="KW-0812">Transmembrane</keyword>
<dbReference type="SMART" id="SM00406">
    <property type="entry name" value="IGv"/>
    <property type="match status" value="4"/>
</dbReference>
<evidence type="ECO:0000256" key="8">
    <source>
        <dbReference type="SAM" id="Phobius"/>
    </source>
</evidence>
<feature type="domain" description="Ig-like" evidence="10">
    <location>
        <begin position="321"/>
        <end position="398"/>
    </location>
</feature>
<dbReference type="SMART" id="SM00408">
    <property type="entry name" value="IGc2"/>
    <property type="match status" value="4"/>
</dbReference>
<comment type="caution">
    <text evidence="11">The sequence shown here is derived from an EMBL/GenBank/DDBJ whole genome shotgun (WGS) entry which is preliminary data.</text>
</comment>
<dbReference type="Gene3D" id="2.60.40.10">
    <property type="entry name" value="Immunoglobulins"/>
    <property type="match status" value="7"/>
</dbReference>
<dbReference type="InterPro" id="IPR013106">
    <property type="entry name" value="Ig_V-set"/>
</dbReference>
<feature type="signal peptide" evidence="9">
    <location>
        <begin position="1"/>
        <end position="19"/>
    </location>
</feature>
<feature type="transmembrane region" description="Helical" evidence="8">
    <location>
        <begin position="1124"/>
        <end position="1146"/>
    </location>
</feature>
<dbReference type="InterPro" id="IPR036179">
    <property type="entry name" value="Ig-like_dom_sf"/>
</dbReference>
<dbReference type="SMART" id="SM00409">
    <property type="entry name" value="IG"/>
    <property type="match status" value="7"/>
</dbReference>
<accession>A0AAW0NQF2</accession>
<feature type="domain" description="Ig-like" evidence="10">
    <location>
        <begin position="32"/>
        <end position="124"/>
    </location>
</feature>
<dbReference type="GO" id="GO:0002376">
    <property type="term" value="P:immune system process"/>
    <property type="evidence" value="ECO:0007669"/>
    <property type="project" value="UniProtKB-KW"/>
</dbReference>
<keyword evidence="3 9" id="KW-0732">Signal</keyword>
<gene>
    <name evidence="11" type="ORF">WMY93_017260</name>
</gene>
<dbReference type="Pfam" id="PF07686">
    <property type="entry name" value="V-set"/>
    <property type="match status" value="5"/>
</dbReference>
<dbReference type="GO" id="GO:0009617">
    <property type="term" value="P:response to bacterium"/>
    <property type="evidence" value="ECO:0007669"/>
    <property type="project" value="TreeGrafter"/>
</dbReference>
<dbReference type="SUPFAM" id="SSF48726">
    <property type="entry name" value="Immunoglobulin"/>
    <property type="match status" value="7"/>
</dbReference>
<keyword evidence="6" id="KW-1015">Disulfide bond</keyword>
<dbReference type="InterPro" id="IPR013098">
    <property type="entry name" value="Ig_I-set"/>
</dbReference>
<feature type="transmembrane region" description="Helical" evidence="8">
    <location>
        <begin position="906"/>
        <end position="927"/>
    </location>
</feature>
<evidence type="ECO:0000313" key="12">
    <source>
        <dbReference type="Proteomes" id="UP001460270"/>
    </source>
</evidence>
<reference evidence="12" key="1">
    <citation type="submission" date="2024-04" db="EMBL/GenBank/DDBJ databases">
        <title>Salinicola lusitanus LLJ914,a marine bacterium isolated from the Okinawa Trough.</title>
        <authorList>
            <person name="Li J."/>
        </authorList>
    </citation>
    <scope>NUCLEOTIDE SEQUENCE [LARGE SCALE GENOMIC DNA]</scope>
</reference>
<keyword evidence="8" id="KW-1133">Transmembrane helix</keyword>
<dbReference type="InterPro" id="IPR052051">
    <property type="entry name" value="TCR_complex_component"/>
</dbReference>
<sequence>MSTLLTTLCVILICAQAKAHSQPEFFQTTTPGATFHVNCRKFSGHRTLVWYKLDTSNKLHMLTSINTKEGQNIYQERRFSVQSSEKDNTLSVRNVTLEDTGIYFCGVINEHDVDFGQGTEVVVKEKSKPASLQTVVQSPDYISVQPGDSVTLRCSFNTSNCPQDHIGVTWKRNSSASDIISQIYGTKKIHCESRSNTGEASCVHNLTMSVSSADNGTFFCVVFACGNTLSGSGTKIQLYNIDDCINDSSDVSPTVIGLTVSNIVFGVSLLVLLWVVFSILRKQDDDDGSKQDMFVVASDANKGNQSGVAKSESSTVRENDCSYSSVCDPGLGSGHSKTLVWYKLDSSRNLQRVASANTKNGEDICFSDRCSVRSTESGSTLNVSKVYLKDAGTYYCGVMLDDYVRFASGTEVVVEGKSKSVIQSPDYISVQPGDSVTLKCSFTISHCSQDHISVTWKKNTSAPEFIPWSYKTKKIYCEYANPGETSCVHNLTMTVSSTDDGTYLCVVFACGLTLSGSGSKIHLDDVIDRNPTVISLIVLNIVFGVSVLVLVMFSNHRKQDSVVGVGSKKDIQLDTLTFSAESLAASSRSATMKRRQNPDIYTQVCLHFQRLFKRQPIRKNFVYAVVQSDVSDLDLKSCFLPSTDHTFLEKMTTFLSVLCVLLVWAQAKSQFQPEITQTTALGASLQLNCQIYRDSRTLVWYKLDSSRKLQLIYSENTQDGYRFYQHVRFSVQSSERGSTLSIFDVILEDAGTYFCGIMNKYYVSFEPGIEVVVVEEKSKPSASLLQTVVQSPDYISVQPGDSVTLKCSFDTSNCPQDQTNVTWKRNNSALEIISWSNSINNINCESRSNSGEASCVHNLTMTVSSADEGTYLCVVTACGNTLSGSGTRIYFNTWTTAQNSCVPNTMALIGSNIVVGLVVLVLLWGIWRSSNKTERESCGRKSSINNQDDTLTCGAEGSLVTSYRLTAMKRRRDPDIYSKSVGAEFQSGLIQVRLGEPLRVKCEVDKGWTTLNWYKQDTNRELQQIEDKRFSVNLSDTGSILSVSAARLEDAGRYYCKISSSTFEKFISETNVLVTEESRPTQSVSQSPNSVSVQPADCSLCLKENSSITPFSVMDESANLSPSVIVLIGSNIVVGLVVFVLLWEIWRTSNKTEVDSCGHRSSCNNQSDDTLTYTAGSLVTSSKSATMKRRRNPDIYSQVCYCHCGK</sequence>
<dbReference type="Proteomes" id="UP001460270">
    <property type="component" value="Unassembled WGS sequence"/>
</dbReference>
<evidence type="ECO:0000256" key="4">
    <source>
        <dbReference type="ARBA" id="ARBA00022859"/>
    </source>
</evidence>
<keyword evidence="12" id="KW-1185">Reference proteome</keyword>
<evidence type="ECO:0000256" key="2">
    <source>
        <dbReference type="ARBA" id="ARBA00022475"/>
    </source>
</evidence>
<feature type="domain" description="Ig-like" evidence="10">
    <location>
        <begin position="419"/>
        <end position="515"/>
    </location>
</feature>
<proteinExistence type="predicted"/>
<dbReference type="PANTHER" id="PTHR19433:SF111">
    <property type="entry name" value="T CELL RECEPTOR ALPHA VARIABLE 4"/>
    <property type="match status" value="1"/>
</dbReference>
<evidence type="ECO:0000313" key="11">
    <source>
        <dbReference type="EMBL" id="KAK7904653.1"/>
    </source>
</evidence>
<evidence type="ECO:0000256" key="3">
    <source>
        <dbReference type="ARBA" id="ARBA00022729"/>
    </source>
</evidence>
<dbReference type="InterPro" id="IPR003599">
    <property type="entry name" value="Ig_sub"/>
</dbReference>
<feature type="transmembrane region" description="Helical" evidence="8">
    <location>
        <begin position="255"/>
        <end position="280"/>
    </location>
</feature>
<feature type="domain" description="Ig-like" evidence="10">
    <location>
        <begin position="682"/>
        <end position="766"/>
    </location>
</feature>
<evidence type="ECO:0000256" key="5">
    <source>
        <dbReference type="ARBA" id="ARBA00023136"/>
    </source>
</evidence>
<keyword evidence="5 8" id="KW-0472">Membrane</keyword>